<dbReference type="InterPro" id="IPR001478">
    <property type="entry name" value="PDZ"/>
</dbReference>
<dbReference type="InterPro" id="IPR005151">
    <property type="entry name" value="Tail-specific_protease"/>
</dbReference>
<dbReference type="GO" id="GO:0004175">
    <property type="term" value="F:endopeptidase activity"/>
    <property type="evidence" value="ECO:0007669"/>
    <property type="project" value="TreeGrafter"/>
</dbReference>
<dbReference type="SUPFAM" id="SSF52096">
    <property type="entry name" value="ClpP/crotonase"/>
    <property type="match status" value="1"/>
</dbReference>
<dbReference type="CDD" id="cd06782">
    <property type="entry name" value="cpPDZ_CPP-like"/>
    <property type="match status" value="1"/>
</dbReference>
<dbReference type="Proteomes" id="UP000244930">
    <property type="component" value="Chromosome"/>
</dbReference>
<sequence length="719" mass="78995">MKRNIPWILLALATAVQAATPAPAPITLQPDETQAEAAAVSARLLSRYHYEAVPLDDRMSEKIFDRYLKSLDPERVFFLQADIDQFSVARTLLDDAIAGQQLDMPFTIYTRYVERVQERLGLARKLLEKGFDFELDEQYRYVRTDLPWAATQAEIDDIWRKRVKNDWLRLKLADKDEKEIRATLDRRYETALARSLRAKSSDVFQVFMNAYAASIEPHTSYLGPRASEDFAISMKLSLVGIGAVLQERDDYVTIRELVAGGPASRSERLAVGDRIAGVAQGENAPFVDVVGWRVDDVVGMIRGEKGTTVVLDILPADAGPDAEHKQVVMVRDTITLEKQAASKTILDVGNTDARKRVGVITLPTFYQDVGARRNGDDNYRSASRDVARLLSELKAESVDAVLLDLRNNGGGSLDEAIALTGLFIHTGPVVQQRNAQGQIRVESDMIPGQAWDGPLGVLINRASASASEIFAAAVQDYGRGLIIGEQSFGKGTVQTLLDLDEMAASRTPTYGELKMTVAQFFRVSGGTTQLKGVTPDIALPSLADKENFGESSYDNALPWTQVQPATFTPEGQFEELLPALTLRHAARVTSDIGYRNLEEDVAELNTLRKRNEISLNEVERRRERSMQEARLKARELARAAAAGDSGEAAPAAIAALRDDGLIAGERSLRAELDAEKSGKNRRDVLLDEASAILGDMVELLQSETGLASRNPPASGARVN</sequence>
<dbReference type="Pfam" id="PF00595">
    <property type="entry name" value="PDZ"/>
    <property type="match status" value="1"/>
</dbReference>
<evidence type="ECO:0000256" key="4">
    <source>
        <dbReference type="ARBA" id="ARBA00022825"/>
    </source>
</evidence>
<evidence type="ECO:0000259" key="8">
    <source>
        <dbReference type="PROSITE" id="PS50106"/>
    </source>
</evidence>
<feature type="domain" description="PDZ" evidence="8">
    <location>
        <begin position="231"/>
        <end position="302"/>
    </location>
</feature>
<keyword evidence="4 5" id="KW-0720">Serine protease</keyword>
<evidence type="ECO:0000256" key="6">
    <source>
        <dbReference type="SAM" id="Coils"/>
    </source>
</evidence>
<dbReference type="GO" id="GO:0006508">
    <property type="term" value="P:proteolysis"/>
    <property type="evidence" value="ECO:0007669"/>
    <property type="project" value="UniProtKB-KW"/>
</dbReference>
<dbReference type="GO" id="GO:0030288">
    <property type="term" value="C:outer membrane-bounded periplasmic space"/>
    <property type="evidence" value="ECO:0007669"/>
    <property type="project" value="TreeGrafter"/>
</dbReference>
<dbReference type="PANTHER" id="PTHR32060">
    <property type="entry name" value="TAIL-SPECIFIC PROTEASE"/>
    <property type="match status" value="1"/>
</dbReference>
<dbReference type="EMBL" id="CP022187">
    <property type="protein sequence ID" value="AWI75307.1"/>
    <property type="molecule type" value="Genomic_DNA"/>
</dbReference>
<dbReference type="Pfam" id="PF17804">
    <property type="entry name" value="TSP_NTD"/>
    <property type="match status" value="1"/>
</dbReference>
<keyword evidence="6" id="KW-0175">Coiled coil</keyword>
<proteinExistence type="inferred from homology"/>
<organism evidence="9 10">
    <name type="scientific">Parazoarcus communis</name>
    <dbReference type="NCBI Taxonomy" id="41977"/>
    <lineage>
        <taxon>Bacteria</taxon>
        <taxon>Pseudomonadati</taxon>
        <taxon>Pseudomonadota</taxon>
        <taxon>Betaproteobacteria</taxon>
        <taxon>Rhodocyclales</taxon>
        <taxon>Zoogloeaceae</taxon>
        <taxon>Parazoarcus</taxon>
    </lineage>
</organism>
<evidence type="ECO:0000256" key="2">
    <source>
        <dbReference type="ARBA" id="ARBA00022670"/>
    </source>
</evidence>
<protein>
    <submittedName>
        <fullName evidence="9">Tail-specific protease</fullName>
    </submittedName>
</protein>
<feature type="signal peptide" evidence="7">
    <location>
        <begin position="1"/>
        <end position="18"/>
    </location>
</feature>
<dbReference type="AlphaFoldDB" id="A0A2U8GNU9"/>
<dbReference type="KEGG" id="acom:CEW83_08845"/>
<feature type="chain" id="PRO_5015870179" evidence="7">
    <location>
        <begin position="19"/>
        <end position="719"/>
    </location>
</feature>
<gene>
    <name evidence="9" type="ORF">CEW83_08845</name>
</gene>
<evidence type="ECO:0000256" key="1">
    <source>
        <dbReference type="ARBA" id="ARBA00009179"/>
    </source>
</evidence>
<dbReference type="SMART" id="SM00228">
    <property type="entry name" value="PDZ"/>
    <property type="match status" value="1"/>
</dbReference>
<feature type="coiled-coil region" evidence="6">
    <location>
        <begin position="594"/>
        <end position="635"/>
    </location>
</feature>
<dbReference type="FunFam" id="3.90.226.10:FF:000090">
    <property type="entry name" value="Tail-specific protease"/>
    <property type="match status" value="1"/>
</dbReference>
<dbReference type="InterPro" id="IPR040573">
    <property type="entry name" value="TSP_N"/>
</dbReference>
<dbReference type="Gene3D" id="2.30.42.10">
    <property type="match status" value="1"/>
</dbReference>
<dbReference type="GO" id="GO:0008236">
    <property type="term" value="F:serine-type peptidase activity"/>
    <property type="evidence" value="ECO:0007669"/>
    <property type="project" value="UniProtKB-KW"/>
</dbReference>
<dbReference type="PROSITE" id="PS50106">
    <property type="entry name" value="PDZ"/>
    <property type="match status" value="1"/>
</dbReference>
<evidence type="ECO:0000256" key="5">
    <source>
        <dbReference type="RuleBase" id="RU004404"/>
    </source>
</evidence>
<evidence type="ECO:0000313" key="9">
    <source>
        <dbReference type="EMBL" id="AWI75307.1"/>
    </source>
</evidence>
<keyword evidence="7" id="KW-0732">Signal</keyword>
<reference evidence="9 10" key="1">
    <citation type="submission" date="2017-06" db="EMBL/GenBank/DDBJ databases">
        <title>Azoarcus.</title>
        <authorList>
            <person name="Woo J.-H."/>
            <person name="Kim H.-S."/>
        </authorList>
    </citation>
    <scope>NUCLEOTIDE SEQUENCE [LARGE SCALE GENOMIC DNA]</scope>
    <source>
        <strain evidence="9 10">TSPY31</strain>
    </source>
</reference>
<dbReference type="SUPFAM" id="SSF50156">
    <property type="entry name" value="PDZ domain-like"/>
    <property type="match status" value="1"/>
</dbReference>
<evidence type="ECO:0000256" key="7">
    <source>
        <dbReference type="SAM" id="SignalP"/>
    </source>
</evidence>
<dbReference type="SMART" id="SM00245">
    <property type="entry name" value="TSPc"/>
    <property type="match status" value="1"/>
</dbReference>
<dbReference type="GO" id="GO:0007165">
    <property type="term" value="P:signal transduction"/>
    <property type="evidence" value="ECO:0007669"/>
    <property type="project" value="TreeGrafter"/>
</dbReference>
<dbReference type="CDD" id="cd07560">
    <property type="entry name" value="Peptidase_S41_CPP"/>
    <property type="match status" value="1"/>
</dbReference>
<dbReference type="RefSeq" id="WP_108949014.1">
    <property type="nucleotide sequence ID" value="NZ_CP022187.1"/>
</dbReference>
<dbReference type="Pfam" id="PF03572">
    <property type="entry name" value="Peptidase_S41"/>
    <property type="match status" value="1"/>
</dbReference>
<dbReference type="Gene3D" id="3.90.226.10">
    <property type="entry name" value="2-enoyl-CoA Hydratase, Chain A, domain 1"/>
    <property type="match status" value="1"/>
</dbReference>
<comment type="similarity">
    <text evidence="1 5">Belongs to the peptidase S41A family.</text>
</comment>
<dbReference type="InterPro" id="IPR029045">
    <property type="entry name" value="ClpP/crotonase-like_dom_sf"/>
</dbReference>
<dbReference type="NCBIfam" id="TIGR00225">
    <property type="entry name" value="prc"/>
    <property type="match status" value="1"/>
</dbReference>
<evidence type="ECO:0000256" key="3">
    <source>
        <dbReference type="ARBA" id="ARBA00022801"/>
    </source>
</evidence>
<dbReference type="Pfam" id="PF11818">
    <property type="entry name" value="DUF3340"/>
    <property type="match status" value="1"/>
</dbReference>
<evidence type="ECO:0000313" key="10">
    <source>
        <dbReference type="Proteomes" id="UP000244930"/>
    </source>
</evidence>
<keyword evidence="3 5" id="KW-0378">Hydrolase</keyword>
<keyword evidence="2 5" id="KW-0645">Protease</keyword>
<dbReference type="InterPro" id="IPR036034">
    <property type="entry name" value="PDZ_sf"/>
</dbReference>
<accession>A0A2U8GNU9</accession>
<keyword evidence="10" id="KW-1185">Reference proteome</keyword>
<dbReference type="InterPro" id="IPR020992">
    <property type="entry name" value="Tail_Prtase_C"/>
</dbReference>
<dbReference type="PANTHER" id="PTHR32060:SF22">
    <property type="entry name" value="CARBOXYL-TERMINAL-PROCESSING PEPTIDASE 3, CHLOROPLASTIC"/>
    <property type="match status" value="1"/>
</dbReference>
<dbReference type="InterPro" id="IPR004447">
    <property type="entry name" value="Peptidase_S41A"/>
</dbReference>
<name>A0A2U8GNU9_9RHOO</name>